<evidence type="ECO:0000259" key="4">
    <source>
        <dbReference type="Pfam" id="PF26117"/>
    </source>
</evidence>
<feature type="region of interest" description="Disordered" evidence="2">
    <location>
        <begin position="1284"/>
        <end position="1312"/>
    </location>
</feature>
<feature type="compositionally biased region" description="Low complexity" evidence="2">
    <location>
        <begin position="1838"/>
        <end position="1852"/>
    </location>
</feature>
<dbReference type="FunFam" id="1.25.40.10:FF:000416">
    <property type="entry name" value="Tetratricopeptide repeat protein 28"/>
    <property type="match status" value="1"/>
</dbReference>
<dbReference type="Pfam" id="PF13181">
    <property type="entry name" value="TPR_8"/>
    <property type="match status" value="1"/>
</dbReference>
<accession>A0A6H5II15</accession>
<feature type="compositionally biased region" description="Polar residues" evidence="2">
    <location>
        <begin position="1802"/>
        <end position="1816"/>
    </location>
</feature>
<feature type="domain" description="TTC28 C-terminal" evidence="4">
    <location>
        <begin position="1634"/>
        <end position="1730"/>
    </location>
</feature>
<dbReference type="Pfam" id="PF12770">
    <property type="entry name" value="CHAT"/>
    <property type="match status" value="1"/>
</dbReference>
<dbReference type="InterPro" id="IPR011990">
    <property type="entry name" value="TPR-like_helical_dom_sf"/>
</dbReference>
<keyword evidence="1" id="KW-0802">TPR repeat</keyword>
<dbReference type="Pfam" id="PF26117">
    <property type="entry name" value="TTC28_C"/>
    <property type="match status" value="1"/>
</dbReference>
<dbReference type="OrthoDB" id="626167at2759"/>
<proteinExistence type="predicted"/>
<evidence type="ECO:0000313" key="6">
    <source>
        <dbReference type="Proteomes" id="UP000479190"/>
    </source>
</evidence>
<feature type="region of interest" description="Disordered" evidence="2">
    <location>
        <begin position="1890"/>
        <end position="1929"/>
    </location>
</feature>
<dbReference type="InterPro" id="IPR024983">
    <property type="entry name" value="CHAT_dom"/>
</dbReference>
<dbReference type="Gene3D" id="1.25.40.10">
    <property type="entry name" value="Tetratricopeptide repeat domain"/>
    <property type="match status" value="5"/>
</dbReference>
<organism evidence="5 6">
    <name type="scientific">Trichogramma brassicae</name>
    <dbReference type="NCBI Taxonomy" id="86971"/>
    <lineage>
        <taxon>Eukaryota</taxon>
        <taxon>Metazoa</taxon>
        <taxon>Ecdysozoa</taxon>
        <taxon>Arthropoda</taxon>
        <taxon>Hexapoda</taxon>
        <taxon>Insecta</taxon>
        <taxon>Pterygota</taxon>
        <taxon>Neoptera</taxon>
        <taxon>Endopterygota</taxon>
        <taxon>Hymenoptera</taxon>
        <taxon>Apocrita</taxon>
        <taxon>Proctotrupomorpha</taxon>
        <taxon>Chalcidoidea</taxon>
        <taxon>Trichogrammatidae</taxon>
        <taxon>Trichogramma</taxon>
    </lineage>
</organism>
<name>A0A6H5II15_9HYME</name>
<feature type="repeat" description="TPR" evidence="1">
    <location>
        <begin position="367"/>
        <end position="400"/>
    </location>
</feature>
<dbReference type="InterPro" id="IPR019734">
    <property type="entry name" value="TPR_rpt"/>
</dbReference>
<protein>
    <submittedName>
        <fullName evidence="5">Uncharacterized protein</fullName>
    </submittedName>
</protein>
<evidence type="ECO:0000259" key="3">
    <source>
        <dbReference type="Pfam" id="PF12770"/>
    </source>
</evidence>
<feature type="compositionally biased region" description="Low complexity" evidence="2">
    <location>
        <begin position="1974"/>
        <end position="1986"/>
    </location>
</feature>
<feature type="repeat" description="TPR" evidence="1">
    <location>
        <begin position="407"/>
        <end position="440"/>
    </location>
</feature>
<feature type="compositionally biased region" description="Polar residues" evidence="2">
    <location>
        <begin position="1959"/>
        <end position="1973"/>
    </location>
</feature>
<dbReference type="GO" id="GO:0042802">
    <property type="term" value="F:identical protein binding"/>
    <property type="evidence" value="ECO:0007669"/>
    <property type="project" value="InterPro"/>
</dbReference>
<dbReference type="InterPro" id="IPR058900">
    <property type="entry name" value="TTC28_C"/>
</dbReference>
<gene>
    <name evidence="5" type="ORF">TBRA_LOCUS8963</name>
</gene>
<dbReference type="PANTHER" id="PTHR10098:SF108">
    <property type="entry name" value="TETRATRICOPEPTIDE REPEAT PROTEIN 28"/>
    <property type="match status" value="1"/>
</dbReference>
<feature type="compositionally biased region" description="Low complexity" evidence="2">
    <location>
        <begin position="1890"/>
        <end position="1920"/>
    </location>
</feature>
<feature type="compositionally biased region" description="Polar residues" evidence="2">
    <location>
        <begin position="2069"/>
        <end position="2081"/>
    </location>
</feature>
<reference evidence="5 6" key="1">
    <citation type="submission" date="2020-02" db="EMBL/GenBank/DDBJ databases">
        <authorList>
            <person name="Ferguson B K."/>
        </authorList>
    </citation>
    <scope>NUCLEOTIDE SEQUENCE [LARGE SCALE GENOMIC DNA]</scope>
</reference>
<evidence type="ECO:0000256" key="1">
    <source>
        <dbReference type="PROSITE-ProRule" id="PRU00339"/>
    </source>
</evidence>
<evidence type="ECO:0000256" key="2">
    <source>
        <dbReference type="SAM" id="MobiDB-lite"/>
    </source>
</evidence>
<evidence type="ECO:0000313" key="5">
    <source>
        <dbReference type="EMBL" id="CAB0037126.1"/>
    </source>
</evidence>
<dbReference type="Pfam" id="PF13176">
    <property type="entry name" value="TPR_7"/>
    <property type="match status" value="2"/>
</dbReference>
<dbReference type="FunFam" id="1.25.40.10:FF:001539">
    <property type="entry name" value="AGAP002648-PA"/>
    <property type="match status" value="1"/>
</dbReference>
<feature type="region of interest" description="Disordered" evidence="2">
    <location>
        <begin position="1959"/>
        <end position="1992"/>
    </location>
</feature>
<feature type="region of interest" description="Disordered" evidence="2">
    <location>
        <begin position="1802"/>
        <end position="1857"/>
    </location>
</feature>
<dbReference type="Pfam" id="PF07721">
    <property type="entry name" value="TPR_4"/>
    <property type="match status" value="1"/>
</dbReference>
<feature type="domain" description="CHAT" evidence="3">
    <location>
        <begin position="1258"/>
        <end position="1517"/>
    </location>
</feature>
<feature type="compositionally biased region" description="Low complexity" evidence="2">
    <location>
        <begin position="1298"/>
        <end position="1312"/>
    </location>
</feature>
<feature type="repeat" description="TPR" evidence="1">
    <location>
        <begin position="487"/>
        <end position="520"/>
    </location>
</feature>
<dbReference type="Pfam" id="PF13424">
    <property type="entry name" value="TPR_12"/>
    <property type="match status" value="7"/>
</dbReference>
<dbReference type="SUPFAM" id="SSF48452">
    <property type="entry name" value="TPR-like"/>
    <property type="match status" value="5"/>
</dbReference>
<feature type="region of interest" description="Disordered" evidence="2">
    <location>
        <begin position="2056"/>
        <end position="2092"/>
    </location>
</feature>
<dbReference type="PANTHER" id="PTHR10098">
    <property type="entry name" value="RAPSYN-RELATED"/>
    <property type="match status" value="1"/>
</dbReference>
<dbReference type="SMART" id="SM00028">
    <property type="entry name" value="TPR"/>
    <property type="match status" value="19"/>
</dbReference>
<dbReference type="PROSITE" id="PS50005">
    <property type="entry name" value="TPR"/>
    <property type="match status" value="3"/>
</dbReference>
<keyword evidence="6" id="KW-1185">Reference proteome</keyword>
<feature type="compositionally biased region" description="Basic and acidic residues" evidence="2">
    <location>
        <begin position="2056"/>
        <end position="2066"/>
    </location>
</feature>
<sequence length="2092" mass="227943">MSIHDELYDEEFASKAKETMIISDLSLYQLVRLRPEEAANLLTFRDYHDFVRTTKLQQWPEGPIIEACVVHLVEKISRGERRFSPASSRPLITRCDYSPLTARLRKNLIFVCDRYCLCIAHQRFHREIFCFSKTIYFQKTSNGKHRVDCHTQHLRIARRLGDKVEEARAFSNLGSAHHYRRNYGQAAAYHENVLQLAHELGDKSVEARAYAGLGHAARCAGDLKSAKLWYQRQLDMALQTKDKVTESRSCSNLGIVYHLQGDHDAALKLHQAHLALARALGDRAGMGRAYGNIGNAYNALGYYEQACKYHKQELAISKEVNDRCSEASTHGNLGVAYQALQNWDAALRHYRAHLSIARELKDAQGEACALLNLGNCLSSRGRFDEAVPYYETYLMLSQELQDVEGEAKACHFLGYAHYCLGNYREAVRYYDQDLALAKDLQDKSGMGRAYCNLGLAHLALGNLDTALECQKYYLTIVHMTKQVSGKFRALGNIGDCLLRLGDHDEAIKMHQRQLQLARQSADRGLEATAYGALGAAHRATKSLDKALGYHTQELTLRQESGDLRGECRAHGNLGSVHMQLGQFTHALKCYREQLERARELGDSVVEAQALGNLGITRVNTGHCEEAIGYFEQQLLTLEPQTTQTAMLDKVQALGNLGDCFEALGDTHEAVKCHEQELNGAVQLRSLKDQERAYGGLGRAKEAAGQLQEALVCFEKRLLAAHEADSPCGRGAAYGDLGRIHAAMGNHEQSIGCLQHQLALARETGDKYAEAEAAAGLGAVHLLRGEPQAALQQHQAEYELAESLQAVGLQARACGNLAAVHEAQGRVDEAIRLHEKALSLAAAASGADLGQRASVFASLGRLHHLNGDLARALSYLQSGLSLAEGLGHAEETARLRHRLGLVHWDNGDWPGAAEQLEKAAALLEAQSPSSSSSWRSARSSSPRLAQKPSKAELLGETYRALQRICVHLGKHEEALCWAERSRRGAKDDVAASVTELVDRQKALVLYFSELEDELHAWCLAPGRGLLRFHSSQLQGASLERRSQEARESVINAADQTNNNNNNNLDAMNEDQIGNGSSTTILPARNHHLNASSYSLSSLFSVGSVSSRAGSQRWTAAQQRGGGSLLEDCWHVLPAALQGLYELLIGPFEDLLPAPRKELVLVVERGLYLAPLPALRADVESATGSSSARRKNPVPRAEQILALRSRSCAQQRPHRVLRENTEILASTRNRPQIGIISPPFLFLLDDHFTAENRQPVARQLQEGEEYLCERFSLLVVPALGALKRRSSSARAPALTTTTENGNNNNNNNDSGSGNAASTIAALVVGNPLLPEKVRDEHGWSESVASAETEAGIVAELLETRPLVGNEATRSALLRDLSDAECVHLTVPAFFGSSPALGLSPEQCDEPGDDPEYLIDPWRDLPKITARLVVVSCSHWSHDSLDARGVERLARSFLLAGAQCVLVGMWPVPSTASSILLRAFYSAMLQGQRASRALAEAMQTVQHTRHFARPVNWAGWLLLGGDTRLSNKVALMGQALAELLRSGPEECRDALRVTLHLVEKSLQRINCGQKNAMYTTQKSIENKVGGAQGWRELLMSVGFRFEPAGNGIRPSVFFPQSDPEERLTRCSASLQALLGLGQASLHALVELLQSPEAAEDVIAAMRRASCASEGQEIKLPVRVWRTPGSHELFASLGFDLMEVGQLEVGLRTGKMVSRRSVQFALQALLALFDTQEAPKSLSLDSSSSMESLSSSTAAAAAAAAKSDHRLDRVRLGGAFACYVRARGEPDGKTMETTPSLSLSRLNLQTAHPNDNDTYASPSVLSAEHPPPARLRNLFPDSKAAPTSGSTRPGSSSSGSVTDWDSNLGHNTVLRRHHNHHYQLPILPSRLSIRSELSSCSSGSSKKTGATSGSSSTQGSGSVAASTAPKRKAARKKKMMLLDEASGGGAGGGCSMKTVVELHHAPPSQQAINGNNDAATGQQTRTQSRRSLTSRTRDLTPSISDVYHERNLGLGLAPSLSKLLGEDGLGAACGDEEAATAAIMVRNNIVVGHSQTTNWLQTEQEFHKRDEGDGRSITGSQCSQTSGSNKIRRKAPPPPL</sequence>
<feature type="compositionally biased region" description="Basic residues" evidence="2">
    <location>
        <begin position="2082"/>
        <end position="2092"/>
    </location>
</feature>
<dbReference type="InterPro" id="IPR011717">
    <property type="entry name" value="TPR-4"/>
</dbReference>
<dbReference type="Proteomes" id="UP000479190">
    <property type="component" value="Unassembled WGS sequence"/>
</dbReference>
<dbReference type="EMBL" id="CADCXV010000846">
    <property type="protein sequence ID" value="CAB0037126.1"/>
    <property type="molecule type" value="Genomic_DNA"/>
</dbReference>